<feature type="domain" description="Chitin-binding type-2" evidence="8">
    <location>
        <begin position="274"/>
        <end position="319"/>
    </location>
</feature>
<keyword evidence="7" id="KW-0472">Membrane</keyword>
<proteinExistence type="predicted"/>
<evidence type="ECO:0000256" key="3">
    <source>
        <dbReference type="ARBA" id="ARBA00022737"/>
    </source>
</evidence>
<evidence type="ECO:0000256" key="5">
    <source>
        <dbReference type="ARBA" id="ARBA00023180"/>
    </source>
</evidence>
<feature type="region of interest" description="Disordered" evidence="6">
    <location>
        <begin position="334"/>
        <end position="384"/>
    </location>
</feature>
<dbReference type="SUPFAM" id="SSF57625">
    <property type="entry name" value="Invertebrate chitin-binding proteins"/>
    <property type="match status" value="4"/>
</dbReference>
<evidence type="ECO:0000256" key="7">
    <source>
        <dbReference type="SAM" id="Phobius"/>
    </source>
</evidence>
<accession>A0A183UM03</accession>
<feature type="compositionally biased region" description="Low complexity" evidence="6">
    <location>
        <begin position="235"/>
        <end position="259"/>
    </location>
</feature>
<keyword evidence="10" id="KW-1185">Reference proteome</keyword>
<name>A0A183UM03_TOXCA</name>
<feature type="domain" description="Chitin-binding type-2" evidence="8">
    <location>
        <begin position="384"/>
        <end position="446"/>
    </location>
</feature>
<feature type="region of interest" description="Disordered" evidence="6">
    <location>
        <begin position="235"/>
        <end position="260"/>
    </location>
</feature>
<dbReference type="GO" id="GO:0008061">
    <property type="term" value="F:chitin binding"/>
    <property type="evidence" value="ECO:0007669"/>
    <property type="project" value="UniProtKB-KW"/>
</dbReference>
<dbReference type="Pfam" id="PF01607">
    <property type="entry name" value="CBM_14"/>
    <property type="match status" value="4"/>
</dbReference>
<reference evidence="9 10" key="2">
    <citation type="submission" date="2018-11" db="EMBL/GenBank/DDBJ databases">
        <authorList>
            <consortium name="Pathogen Informatics"/>
        </authorList>
    </citation>
    <scope>NUCLEOTIDE SEQUENCE [LARGE SCALE GENOMIC DNA]</scope>
</reference>
<dbReference type="InterPro" id="IPR036508">
    <property type="entry name" value="Chitin-bd_dom_sf"/>
</dbReference>
<keyword evidence="7" id="KW-1133">Transmembrane helix</keyword>
<dbReference type="EMBL" id="UYWY01020200">
    <property type="protein sequence ID" value="VDM40844.1"/>
    <property type="molecule type" value="Genomic_DNA"/>
</dbReference>
<dbReference type="Gene3D" id="2.170.140.10">
    <property type="entry name" value="Chitin binding domain"/>
    <property type="match status" value="1"/>
</dbReference>
<keyword evidence="7" id="KW-0812">Transmembrane</keyword>
<evidence type="ECO:0000259" key="8">
    <source>
        <dbReference type="PROSITE" id="PS50940"/>
    </source>
</evidence>
<evidence type="ECO:0000256" key="2">
    <source>
        <dbReference type="ARBA" id="ARBA00022729"/>
    </source>
</evidence>
<evidence type="ECO:0000256" key="6">
    <source>
        <dbReference type="SAM" id="MobiDB-lite"/>
    </source>
</evidence>
<evidence type="ECO:0000313" key="9">
    <source>
        <dbReference type="EMBL" id="VDM40844.1"/>
    </source>
</evidence>
<evidence type="ECO:0000256" key="4">
    <source>
        <dbReference type="ARBA" id="ARBA00023157"/>
    </source>
</evidence>
<reference evidence="11" key="1">
    <citation type="submission" date="2016-06" db="UniProtKB">
        <authorList>
            <consortium name="WormBaseParasite"/>
        </authorList>
    </citation>
    <scope>IDENTIFICATION</scope>
</reference>
<dbReference type="PANTHER" id="PTHR23301">
    <property type="entry name" value="CHITIN BINDING PERITROPHIN-A"/>
    <property type="match status" value="1"/>
</dbReference>
<dbReference type="GO" id="GO:0005576">
    <property type="term" value="C:extracellular region"/>
    <property type="evidence" value="ECO:0007669"/>
    <property type="project" value="InterPro"/>
</dbReference>
<keyword evidence="1" id="KW-0147">Chitin-binding</keyword>
<feature type="domain" description="Chitin-binding type-2" evidence="8">
    <location>
        <begin position="92"/>
        <end position="148"/>
    </location>
</feature>
<evidence type="ECO:0000313" key="10">
    <source>
        <dbReference type="Proteomes" id="UP000050794"/>
    </source>
</evidence>
<feature type="region of interest" description="Disordered" evidence="6">
    <location>
        <begin position="433"/>
        <end position="515"/>
    </location>
</feature>
<feature type="compositionally biased region" description="Polar residues" evidence="6">
    <location>
        <begin position="482"/>
        <end position="497"/>
    </location>
</feature>
<sequence length="710" mass="78942">MYVFEKVIYHETGNGMIIGLGAKLITEIVNQIRTKQKLIEQSDSLRGLKRRCFAWVESTSDHFEYGFHREGGIVCLATYFNASHNSSDFPGGGFCLRRRDGPYAVGCVAQFVTCRSKVSYVMFCRDGLFFDEHLGKCVPKWYASSCRGHGHQRPPQGLVPPFVPVQPEESRFCKKREDGNYNIGCTSCYIACSGKHAYAMECPAGLVLDEASDSCVEKSYVTVCGGVPTTTPTTTTVTTTTTTTTPPASEPTTEATTPTHGIHPSAYSSNFFSVKLCHHHHNGFFGMGCSPRYFVCIDGRPSYRACRYGFAFDEVKQICVPKCEVRKCGCRPRPTTTTTTTTEETTTTTEPASEATTTEPASEATTTEPASEATTPATTTRSPVKPCRHHNGFFGIGCSSRYVVCIDGLPTYHTCRRELKFDERRKICLPKKTRHQGSGPAELCSSHSVGTGMSVATPGTVKASGSVETVKKPNSHRKRQSRSGTPASGTPEGSASPLSERGDSEEGGVLRNGMPSSDGNRLLSLLTRMSRLLRHRRVRILGAFNLFTSIINAILMLVFIVLILQFLVLTIRRKWILWQHENPCLYRYGDWGECSAKCWDTHISSKPPTMKQYVLPETIIEAHGKRFARCPMNLRHKYNEAPCNFYKCPKNLSSFAWRKRCFFNDATKGKKGGCYQIRNIEIPGDELQLIRIDANLTRPCADVECRLMLM</sequence>
<dbReference type="WBParaSite" id="TCNE_0000952301-mRNA-1">
    <property type="protein sequence ID" value="TCNE_0000952301-mRNA-1"/>
    <property type="gene ID" value="TCNE_0000952301"/>
</dbReference>
<keyword evidence="2" id="KW-0732">Signal</keyword>
<gene>
    <name evidence="9" type="ORF">TCNE_LOCUS9523</name>
</gene>
<feature type="compositionally biased region" description="Low complexity" evidence="6">
    <location>
        <begin position="334"/>
        <end position="380"/>
    </location>
</feature>
<keyword evidence="3" id="KW-0677">Repeat</keyword>
<protein>
    <submittedName>
        <fullName evidence="11">Chondroitin proteoglycan 2</fullName>
    </submittedName>
</protein>
<dbReference type="PROSITE" id="PS50940">
    <property type="entry name" value="CHIT_BIND_II"/>
    <property type="match status" value="4"/>
</dbReference>
<feature type="transmembrane region" description="Helical" evidence="7">
    <location>
        <begin position="540"/>
        <end position="569"/>
    </location>
</feature>
<organism evidence="10 11">
    <name type="scientific">Toxocara canis</name>
    <name type="common">Canine roundworm</name>
    <dbReference type="NCBI Taxonomy" id="6265"/>
    <lineage>
        <taxon>Eukaryota</taxon>
        <taxon>Metazoa</taxon>
        <taxon>Ecdysozoa</taxon>
        <taxon>Nematoda</taxon>
        <taxon>Chromadorea</taxon>
        <taxon>Rhabditida</taxon>
        <taxon>Spirurina</taxon>
        <taxon>Ascaridomorpha</taxon>
        <taxon>Ascaridoidea</taxon>
        <taxon>Toxocaridae</taxon>
        <taxon>Toxocara</taxon>
    </lineage>
</organism>
<evidence type="ECO:0000256" key="1">
    <source>
        <dbReference type="ARBA" id="ARBA00022669"/>
    </source>
</evidence>
<dbReference type="InterPro" id="IPR051940">
    <property type="entry name" value="Chitin_bind-dev_reg"/>
</dbReference>
<keyword evidence="5" id="KW-0325">Glycoprotein</keyword>
<dbReference type="Proteomes" id="UP000050794">
    <property type="component" value="Unassembled WGS sequence"/>
</dbReference>
<feature type="domain" description="Chitin-binding type-2" evidence="8">
    <location>
        <begin position="170"/>
        <end position="226"/>
    </location>
</feature>
<dbReference type="AlphaFoldDB" id="A0A183UM03"/>
<keyword evidence="4" id="KW-1015">Disulfide bond</keyword>
<dbReference type="SMART" id="SM00494">
    <property type="entry name" value="ChtBD2"/>
    <property type="match status" value="4"/>
</dbReference>
<dbReference type="InterPro" id="IPR002557">
    <property type="entry name" value="Chitin-bd_dom"/>
</dbReference>
<evidence type="ECO:0000313" key="11">
    <source>
        <dbReference type="WBParaSite" id="TCNE_0000952301-mRNA-1"/>
    </source>
</evidence>
<dbReference type="PANTHER" id="PTHR23301:SF0">
    <property type="entry name" value="CHITIN-BINDING TYPE-2 DOMAIN-CONTAINING PROTEIN-RELATED"/>
    <property type="match status" value="1"/>
</dbReference>